<protein>
    <recommendedName>
        <fullName evidence="3">Peptidase S9 prolyl oligopeptidase catalytic domain-containing protein</fullName>
    </recommendedName>
</protein>
<dbReference type="InterPro" id="IPR029058">
    <property type="entry name" value="AB_hydrolase_fold"/>
</dbReference>
<evidence type="ECO:0008006" key="3">
    <source>
        <dbReference type="Google" id="ProtNLM"/>
    </source>
</evidence>
<evidence type="ECO:0000313" key="1">
    <source>
        <dbReference type="EMBL" id="ONF67868.1"/>
    </source>
</evidence>
<gene>
    <name evidence="1" type="ORF">AVR91_0220695</name>
</gene>
<sequence length="269" mass="30363">MEVAVKTGRSRFVHSAGYVLEYDLAVPEEPVSSYLHVLFHGASRIEAHTPPVFARRQWTRSAQEACLFVCDPIHMHTKGSNCGWFLLGENEFLPKLLELRESVMAEYGFTGCVWHGLSSGGYAALKYWMRSGADDLAFVIAPHDDPKQLWQWERYAVPFLDLPAWGEPVPTTRQMDDWLTPGVARYLHAVVSEKEAYYALEHLRPILERAGYSDGVRAVKLRNGRDHGFIADADYETQLASAIRDWEAYRAKAAIAPRPSQPDRTGGRA</sequence>
<proteinExistence type="predicted"/>
<dbReference type="AlphaFoldDB" id="A0A1W2LSN8"/>
<dbReference type="Proteomes" id="UP000076660">
    <property type="component" value="Unassembled WGS sequence"/>
</dbReference>
<dbReference type="SUPFAM" id="SSF53474">
    <property type="entry name" value="alpha/beta-Hydrolases"/>
    <property type="match status" value="1"/>
</dbReference>
<accession>A0A1W2LSN8</accession>
<dbReference type="EMBL" id="LQMT02000020">
    <property type="protein sequence ID" value="ONF67868.1"/>
    <property type="molecule type" value="Genomic_DNA"/>
</dbReference>
<reference evidence="1 2" key="1">
    <citation type="submission" date="2016-12" db="EMBL/GenBank/DDBJ databases">
        <title>Amycolatopsis keratiniphila subsp. keratiniphila genome sequencing and assembly.</title>
        <authorList>
            <person name="Mayilraj S."/>
            <person name="Kaur N."/>
        </authorList>
    </citation>
    <scope>NUCLEOTIDE SEQUENCE [LARGE SCALE GENOMIC DNA]</scope>
    <source>
        <strain evidence="1 2">DSM 44409</strain>
    </source>
</reference>
<name>A0A1W2LSN8_9PSEU</name>
<evidence type="ECO:0000313" key="2">
    <source>
        <dbReference type="Proteomes" id="UP000076660"/>
    </source>
</evidence>
<comment type="caution">
    <text evidence="1">The sequence shown here is derived from an EMBL/GenBank/DDBJ whole genome shotgun (WGS) entry which is preliminary data.</text>
</comment>
<organism evidence="1 2">
    <name type="scientific">Amycolatopsis keratiniphila subsp. keratiniphila</name>
    <dbReference type="NCBI Taxonomy" id="227715"/>
    <lineage>
        <taxon>Bacteria</taxon>
        <taxon>Bacillati</taxon>
        <taxon>Actinomycetota</taxon>
        <taxon>Actinomycetes</taxon>
        <taxon>Pseudonocardiales</taxon>
        <taxon>Pseudonocardiaceae</taxon>
        <taxon>Amycolatopsis</taxon>
        <taxon>Amycolatopsis japonica group</taxon>
    </lineage>
</organism>